<dbReference type="CDD" id="cd00830">
    <property type="entry name" value="KAS_III"/>
    <property type="match status" value="1"/>
</dbReference>
<evidence type="ECO:0000259" key="4">
    <source>
        <dbReference type="Pfam" id="PF08545"/>
    </source>
</evidence>
<dbReference type="Pfam" id="PF08545">
    <property type="entry name" value="ACP_syn_III"/>
    <property type="match status" value="1"/>
</dbReference>
<evidence type="ECO:0000256" key="2">
    <source>
        <dbReference type="ARBA" id="ARBA00023315"/>
    </source>
</evidence>
<keyword evidence="6" id="KW-1185">Reference proteome</keyword>
<evidence type="ECO:0000313" key="6">
    <source>
        <dbReference type="Proteomes" id="UP000029278"/>
    </source>
</evidence>
<gene>
    <name evidence="5" type="ORF">DJ90_4645</name>
</gene>
<dbReference type="InterPro" id="IPR016039">
    <property type="entry name" value="Thiolase-like"/>
</dbReference>
<accession>A0A090Z8S6</accession>
<evidence type="ECO:0000313" key="5">
    <source>
        <dbReference type="EMBL" id="KFN07022.1"/>
    </source>
</evidence>
<evidence type="ECO:0000259" key="3">
    <source>
        <dbReference type="Pfam" id="PF08541"/>
    </source>
</evidence>
<name>A0A090Z8S6_PAEMA</name>
<dbReference type="PATRIC" id="fig|44252.3.peg.4032"/>
<keyword evidence="2" id="KW-0012">Acyltransferase</keyword>
<dbReference type="HOGENOM" id="CLU_039592_4_2_9"/>
<dbReference type="Gene3D" id="3.40.47.10">
    <property type="match status" value="1"/>
</dbReference>
<dbReference type="Proteomes" id="UP000029278">
    <property type="component" value="Unassembled WGS sequence"/>
</dbReference>
<dbReference type="GO" id="GO:0006633">
    <property type="term" value="P:fatty acid biosynthetic process"/>
    <property type="evidence" value="ECO:0007669"/>
    <property type="project" value="InterPro"/>
</dbReference>
<dbReference type="EMBL" id="JMQA01000036">
    <property type="protein sequence ID" value="KFN07022.1"/>
    <property type="molecule type" value="Genomic_DNA"/>
</dbReference>
<dbReference type="NCBIfam" id="NF005541">
    <property type="entry name" value="PRK07204.1"/>
    <property type="match status" value="1"/>
</dbReference>
<keyword evidence="1" id="KW-0808">Transferase</keyword>
<evidence type="ECO:0000256" key="1">
    <source>
        <dbReference type="ARBA" id="ARBA00022679"/>
    </source>
</evidence>
<sequence>MGKLQLRKVKILGTGKYMPSRRVTDEELDRLLGVPAGWTGKITGVGERRYAAEGETSSYMGARAAEMALESAGLNFADIDCLVCTSGTKEQPLPSTAVFIQQAMGEEDSGVPAFDMDATCLSFLNGLDVMSYLVDSGRYRRVLLVATEIASAGLNWADKESAALFGDGAAAVVIGQAEPGEASRIVYASMKTYSRGARYSEIAGGGTRRHASQYSADRPEPFLFSMNGQAIFRMASKLLPEFLDGLLAPSGTRLEDIRLVIPHQGSAMAMRLLRKKLGIAEDRFFDNTRNHGNTIAASIPMGLHEAIAQRRIRRGDRVLMLGTAAGLSLGGLLLDY</sequence>
<dbReference type="InterPro" id="IPR013751">
    <property type="entry name" value="ACP_syn_III_N"/>
</dbReference>
<feature type="domain" description="Beta-ketoacyl-[acyl-carrier-protein] synthase III C-terminal" evidence="3">
    <location>
        <begin position="248"/>
        <end position="335"/>
    </location>
</feature>
<dbReference type="NCBIfam" id="NF006829">
    <property type="entry name" value="PRK09352.1"/>
    <property type="match status" value="1"/>
</dbReference>
<protein>
    <submittedName>
        <fullName evidence="5">3-Oxoacyl-[acyl-carrier-(ACP)] synthase III family protein</fullName>
    </submittedName>
</protein>
<dbReference type="PANTHER" id="PTHR34069:SF2">
    <property type="entry name" value="BETA-KETOACYL-[ACYL-CARRIER-PROTEIN] SYNTHASE III"/>
    <property type="match status" value="1"/>
</dbReference>
<reference evidence="5 6" key="1">
    <citation type="submission" date="2014-04" db="EMBL/GenBank/DDBJ databases">
        <authorList>
            <person name="Bishop-Lilly K.A."/>
            <person name="Broomall S.M."/>
            <person name="Chain P.S."/>
            <person name="Chertkov O."/>
            <person name="Coyne S.R."/>
            <person name="Daligault H.E."/>
            <person name="Davenport K.W."/>
            <person name="Erkkila T."/>
            <person name="Frey K.G."/>
            <person name="Gibbons H.S."/>
            <person name="Gu W."/>
            <person name="Jaissle J."/>
            <person name="Johnson S.L."/>
            <person name="Koroleva G.I."/>
            <person name="Ladner J.T."/>
            <person name="Lo C.-C."/>
            <person name="Minogue T.D."/>
            <person name="Munk C."/>
            <person name="Palacios G.F."/>
            <person name="Redden C.L."/>
            <person name="Rosenzweig C.N."/>
            <person name="Scholz M.B."/>
            <person name="Teshima H."/>
            <person name="Xu Y."/>
        </authorList>
    </citation>
    <scope>NUCLEOTIDE SEQUENCE [LARGE SCALE GENOMIC DNA]</scope>
    <source>
        <strain evidence="5 6">8244</strain>
    </source>
</reference>
<dbReference type="GO" id="GO:0044550">
    <property type="term" value="P:secondary metabolite biosynthetic process"/>
    <property type="evidence" value="ECO:0007669"/>
    <property type="project" value="TreeGrafter"/>
</dbReference>
<feature type="domain" description="Beta-ketoacyl-[acyl-carrier-protein] synthase III N-terminal" evidence="4">
    <location>
        <begin position="114"/>
        <end position="192"/>
    </location>
</feature>
<dbReference type="PANTHER" id="PTHR34069">
    <property type="entry name" value="3-OXOACYL-[ACYL-CARRIER-PROTEIN] SYNTHASE 3"/>
    <property type="match status" value="1"/>
</dbReference>
<dbReference type="InterPro" id="IPR013747">
    <property type="entry name" value="ACP_syn_III_C"/>
</dbReference>
<dbReference type="SUPFAM" id="SSF53901">
    <property type="entry name" value="Thiolase-like"/>
    <property type="match status" value="1"/>
</dbReference>
<comment type="caution">
    <text evidence="5">The sequence shown here is derived from an EMBL/GenBank/DDBJ whole genome shotgun (WGS) entry which is preliminary data.</text>
</comment>
<dbReference type="Pfam" id="PF08541">
    <property type="entry name" value="ACP_syn_III_C"/>
    <property type="match status" value="1"/>
</dbReference>
<dbReference type="GO" id="GO:0004315">
    <property type="term" value="F:3-oxoacyl-[acyl-carrier-protein] synthase activity"/>
    <property type="evidence" value="ECO:0007669"/>
    <property type="project" value="InterPro"/>
</dbReference>
<organism evidence="5 6">
    <name type="scientific">Paenibacillus macerans</name>
    <name type="common">Bacillus macerans</name>
    <dbReference type="NCBI Taxonomy" id="44252"/>
    <lineage>
        <taxon>Bacteria</taxon>
        <taxon>Bacillati</taxon>
        <taxon>Bacillota</taxon>
        <taxon>Bacilli</taxon>
        <taxon>Bacillales</taxon>
        <taxon>Paenibacillaceae</taxon>
        <taxon>Paenibacillus</taxon>
    </lineage>
</organism>
<proteinExistence type="predicted"/>
<dbReference type="AlphaFoldDB" id="A0A090Z8S6"/>
<dbReference type="STRING" id="44252.DJ90_4645"/>